<proteinExistence type="inferred from homology"/>
<dbReference type="RefSeq" id="WP_273927786.1">
    <property type="nucleotide sequence ID" value="NZ_JAQSIO010000006.1"/>
</dbReference>
<dbReference type="InterPro" id="IPR050318">
    <property type="entry name" value="DENR/SUI1_TIF"/>
</dbReference>
<dbReference type="PANTHER" id="PTHR12789">
    <property type="entry name" value="DENSITY-REGULATED PROTEIN HOMOLOG"/>
    <property type="match status" value="1"/>
</dbReference>
<evidence type="ECO:0000313" key="6">
    <source>
        <dbReference type="Proteomes" id="UP001528672"/>
    </source>
</evidence>
<keyword evidence="3" id="KW-0648">Protein biosynthesis</keyword>
<dbReference type="PROSITE" id="PS50296">
    <property type="entry name" value="SUI1"/>
    <property type="match status" value="1"/>
</dbReference>
<dbReference type="InterPro" id="IPR036877">
    <property type="entry name" value="SUI1_dom_sf"/>
</dbReference>
<evidence type="ECO:0000256" key="1">
    <source>
        <dbReference type="ARBA" id="ARBA00005422"/>
    </source>
</evidence>
<reference evidence="5 6" key="1">
    <citation type="submission" date="2023-02" db="EMBL/GenBank/DDBJ databases">
        <title>Bacterial whole genome sequence for Curvibacter sp. HBC28.</title>
        <authorList>
            <person name="Le V."/>
            <person name="Ko S.-R."/>
            <person name="Ahn C.-Y."/>
            <person name="Oh H.-M."/>
        </authorList>
    </citation>
    <scope>NUCLEOTIDE SEQUENCE [LARGE SCALE GENOMIC DNA]</scope>
    <source>
        <strain evidence="5 6">HBC28</strain>
    </source>
</reference>
<dbReference type="PIRSF" id="PIRSF037511">
    <property type="entry name" value="Transl_init_SUI1_pro"/>
    <property type="match status" value="1"/>
</dbReference>
<protein>
    <submittedName>
        <fullName evidence="5">Stress response translation initiation inhibitor YciH</fullName>
    </submittedName>
</protein>
<keyword evidence="6" id="KW-1185">Reference proteome</keyword>
<dbReference type="SUPFAM" id="SSF55159">
    <property type="entry name" value="eIF1-like"/>
    <property type="match status" value="1"/>
</dbReference>
<dbReference type="PANTHER" id="PTHR12789:SF0">
    <property type="entry name" value="DENSITY-REGULATED PROTEIN"/>
    <property type="match status" value="1"/>
</dbReference>
<organism evidence="5 6">
    <name type="scientific">Curvibacter microcysteis</name>
    <dbReference type="NCBI Taxonomy" id="3026419"/>
    <lineage>
        <taxon>Bacteria</taxon>
        <taxon>Pseudomonadati</taxon>
        <taxon>Pseudomonadota</taxon>
        <taxon>Betaproteobacteria</taxon>
        <taxon>Burkholderiales</taxon>
        <taxon>Comamonadaceae</taxon>
        <taxon>Curvibacter</taxon>
    </lineage>
</organism>
<dbReference type="Proteomes" id="UP001528672">
    <property type="component" value="Unassembled WGS sequence"/>
</dbReference>
<dbReference type="CDD" id="cd11567">
    <property type="entry name" value="YciH_like"/>
    <property type="match status" value="1"/>
</dbReference>
<comment type="similarity">
    <text evidence="1">Belongs to the SUI1 family.</text>
</comment>
<accession>A0ABT5MJL6</accession>
<evidence type="ECO:0000259" key="4">
    <source>
        <dbReference type="PROSITE" id="PS50296"/>
    </source>
</evidence>
<name>A0ABT5MJL6_9BURK</name>
<gene>
    <name evidence="5" type="ORF">PSQ39_15735</name>
</gene>
<dbReference type="InterPro" id="IPR005872">
    <property type="entry name" value="SUI1_arc_bac"/>
</dbReference>
<dbReference type="InterPro" id="IPR001950">
    <property type="entry name" value="SUI1"/>
</dbReference>
<sequence>MKKNGLADLAQMAQLAGLRTVAASERSCPGCGEALDACRCAALAQAKALRSAPVRVWLETKGRRGKGVTLVKGLPLDEAALDALGKQLKATCGSGGTVKDGVIEVQGDHRETVLAALLKQGYAAKQAGG</sequence>
<keyword evidence="2" id="KW-0810">Translation regulation</keyword>
<evidence type="ECO:0000256" key="3">
    <source>
        <dbReference type="ARBA" id="ARBA00022917"/>
    </source>
</evidence>
<evidence type="ECO:0000256" key="2">
    <source>
        <dbReference type="ARBA" id="ARBA00022845"/>
    </source>
</evidence>
<comment type="caution">
    <text evidence="5">The sequence shown here is derived from an EMBL/GenBank/DDBJ whole genome shotgun (WGS) entry which is preliminary data.</text>
</comment>
<feature type="domain" description="SUI1" evidence="4">
    <location>
        <begin position="60"/>
        <end position="121"/>
    </location>
</feature>
<dbReference type="Pfam" id="PF01253">
    <property type="entry name" value="SUI1"/>
    <property type="match status" value="1"/>
</dbReference>
<evidence type="ECO:0000313" key="5">
    <source>
        <dbReference type="EMBL" id="MDD0816089.1"/>
    </source>
</evidence>
<dbReference type="EMBL" id="JAQSIO010000006">
    <property type="protein sequence ID" value="MDD0816089.1"/>
    <property type="molecule type" value="Genomic_DNA"/>
</dbReference>
<dbReference type="Gene3D" id="3.30.780.10">
    <property type="entry name" value="SUI1-like domain"/>
    <property type="match status" value="1"/>
</dbReference>